<dbReference type="KEGG" id="kme:H0A61_00923"/>
<dbReference type="InterPro" id="IPR053941">
    <property type="entry name" value="Csm6_HEPN"/>
</dbReference>
<organism evidence="3 4">
    <name type="scientific">Koleobacter methoxysyntrophicus</name>
    <dbReference type="NCBI Taxonomy" id="2751313"/>
    <lineage>
        <taxon>Bacteria</taxon>
        <taxon>Bacillati</taxon>
        <taxon>Bacillota</taxon>
        <taxon>Clostridia</taxon>
        <taxon>Koleobacterales</taxon>
        <taxon>Koleobacteraceae</taxon>
        <taxon>Koleobacter</taxon>
    </lineage>
</organism>
<reference evidence="3" key="1">
    <citation type="submission" date="2020-07" db="EMBL/GenBank/DDBJ databases">
        <title>Koleobacter methoxysyntrophicus gen. nov., sp. nov., a novel anaerobic bacterium isolated from deep subsurface oil field and proposal of Koleobacterales ord. nov. in the phylum Firmicutes.</title>
        <authorList>
            <person name="Sakamoto S."/>
            <person name="Tamaki H."/>
        </authorList>
    </citation>
    <scope>NUCLEOTIDE SEQUENCE</scope>
    <source>
        <strain evidence="3">NRmbB1</strain>
    </source>
</reference>
<dbReference type="NCBIfam" id="TIGR02672">
    <property type="entry name" value="cas_csm6"/>
    <property type="match status" value="1"/>
</dbReference>
<dbReference type="Pfam" id="PF22206">
    <property type="entry name" value="Cas_Csm6_6H"/>
    <property type="match status" value="1"/>
</dbReference>
<dbReference type="Pfam" id="PF09659">
    <property type="entry name" value="Cas_Csm6_HEPN"/>
    <property type="match status" value="1"/>
</dbReference>
<dbReference type="InterPro" id="IPR013489">
    <property type="entry name" value="CRISPR-assoc_prot_Csm6"/>
</dbReference>
<dbReference type="AlphaFoldDB" id="A0A8A0RLU9"/>
<dbReference type="InterPro" id="IPR053955">
    <property type="entry name" value="Csm6_CARF"/>
</dbReference>
<dbReference type="Pfam" id="PF22208">
    <property type="entry name" value="Cas_Csm6_CARF"/>
    <property type="match status" value="1"/>
</dbReference>
<proteinExistence type="predicted"/>
<name>A0A8A0RLU9_9FIRM</name>
<sequence length="462" mass="53952">MLSNSVLFSCVGNTDPIRDNFDGPLLHIIRYYRPHKVYIFFSKEMGEREKKDMRYSRSVEMLAEHLGISVEIEKIFSDIKDPHNFDAYIDIFDYIIKKIRKDHPDDTLLLNISSGTPQMEATLCLETVVAEGRVIPVQVATPARSSNRSRPVGEDYNIELEFQNNLDNEPESENRCSEPDIISFKKTLLEAQIKALVNSYNYSAAKTILTNFYPFAKERVMKLIQHCIYRFELKTNLAEEVVAGIKGINFYPVKHKECMKVCEYINILDIYQKTGDLAGFFLRLNPLIERMQSIFLRIFCRFDISEVTEKSPNGESWIRLSKVKSIDSEMAEKIERSCYINTRRNTTRLNIRLQNIIIGHLIERNNVEAEKIMKPWYNFFTLMERLNQDFRNPLAHEIWGITEQEVCDAAGMTCGEIISRLQELTVMLYKKHCKTGVFKIYESLNKKIIEELTRESRNIREI</sequence>
<dbReference type="EMBL" id="CP059066">
    <property type="protein sequence ID" value="QSQ08590.1"/>
    <property type="molecule type" value="Genomic_DNA"/>
</dbReference>
<accession>A0A8A0RLU9</accession>
<evidence type="ECO:0000313" key="3">
    <source>
        <dbReference type="EMBL" id="QSQ08590.1"/>
    </source>
</evidence>
<protein>
    <submittedName>
        <fullName evidence="3">CRISPR-associated protein Csm6</fullName>
    </submittedName>
</protein>
<gene>
    <name evidence="3" type="primary">csm6</name>
    <name evidence="3" type="ORF">H0A61_00923</name>
</gene>
<dbReference type="Proteomes" id="UP000662904">
    <property type="component" value="Chromosome"/>
</dbReference>
<keyword evidence="4" id="KW-1185">Reference proteome</keyword>
<feature type="domain" description="Csm6 HEPN" evidence="1">
    <location>
        <begin position="251"/>
        <end position="449"/>
    </location>
</feature>
<evidence type="ECO:0000259" key="2">
    <source>
        <dbReference type="Pfam" id="PF22208"/>
    </source>
</evidence>
<feature type="domain" description="Csm6 CARF" evidence="2">
    <location>
        <begin position="74"/>
        <end position="176"/>
    </location>
</feature>
<evidence type="ECO:0000259" key="1">
    <source>
        <dbReference type="Pfam" id="PF09659"/>
    </source>
</evidence>
<evidence type="ECO:0000313" key="4">
    <source>
        <dbReference type="Proteomes" id="UP000662904"/>
    </source>
</evidence>